<evidence type="ECO:0000256" key="1">
    <source>
        <dbReference type="SAM" id="MobiDB-lite"/>
    </source>
</evidence>
<feature type="compositionally biased region" description="Acidic residues" evidence="1">
    <location>
        <begin position="1"/>
        <end position="11"/>
    </location>
</feature>
<feature type="compositionally biased region" description="Basic and acidic residues" evidence="1">
    <location>
        <begin position="294"/>
        <end position="309"/>
    </location>
</feature>
<feature type="region of interest" description="Disordered" evidence="1">
    <location>
        <begin position="815"/>
        <end position="856"/>
    </location>
</feature>
<evidence type="ECO:0000313" key="3">
    <source>
        <dbReference type="Proteomes" id="UP001151760"/>
    </source>
</evidence>
<feature type="non-terminal residue" evidence="2">
    <location>
        <position position="1"/>
    </location>
</feature>
<feature type="compositionally biased region" description="Basic and acidic residues" evidence="1">
    <location>
        <begin position="895"/>
        <end position="906"/>
    </location>
</feature>
<comment type="caution">
    <text evidence="2">The sequence shown here is derived from an EMBL/GenBank/DDBJ whole genome shotgun (WGS) entry which is preliminary data.</text>
</comment>
<dbReference type="Proteomes" id="UP001151760">
    <property type="component" value="Unassembled WGS sequence"/>
</dbReference>
<name>A0ABQ5HCI8_9ASTR</name>
<feature type="compositionally biased region" description="Polar residues" evidence="1">
    <location>
        <begin position="840"/>
        <end position="856"/>
    </location>
</feature>
<keyword evidence="3" id="KW-1185">Reference proteome</keyword>
<feature type="region of interest" description="Disordered" evidence="1">
    <location>
        <begin position="880"/>
        <end position="929"/>
    </location>
</feature>
<proteinExistence type="predicted"/>
<feature type="region of interest" description="Disordered" evidence="1">
    <location>
        <begin position="1"/>
        <end position="20"/>
    </location>
</feature>
<feature type="compositionally biased region" description="Low complexity" evidence="1">
    <location>
        <begin position="818"/>
        <end position="828"/>
    </location>
</feature>
<reference evidence="2" key="1">
    <citation type="journal article" date="2022" name="Int. J. Mol. Sci.">
        <title>Draft Genome of Tanacetum Coccineum: Genomic Comparison of Closely Related Tanacetum-Family Plants.</title>
        <authorList>
            <person name="Yamashiro T."/>
            <person name="Shiraishi A."/>
            <person name="Nakayama K."/>
            <person name="Satake H."/>
        </authorList>
    </citation>
    <scope>NUCLEOTIDE SEQUENCE</scope>
</reference>
<accession>A0ABQ5HCI8</accession>
<feature type="region of interest" description="Disordered" evidence="1">
    <location>
        <begin position="344"/>
        <end position="370"/>
    </location>
</feature>
<sequence length="1141" mass="130275">VNIEGEEIDEEANSKESEGNELYRDLNVNLEGRDVKMTDVQPTNVQTTQITEDTHVIITLVIPEGQQQSSSMSSGFVSNMLNPSPDIVPTPATVLSSSLQDLPNFGSLFGFNHRLKTLETDFSEFKQMNHFAEAVSSIPGIVNAYIANKMHEAVKTVVQLQSERLRDEAQAKNADFLNKLNDNIKKIIKDQVKEQVKAQVSKILPKIEKTVNEQLEAEVMTRLSTKSKTSLAIAANLSELELKKILIEKMESNKSIYRSDEQKNLYKALVDAYESDKLILDTYGDTGSKRRRAGKEPESTSTPKEKTPKSTEGSKFLHKSAGESAHAKEPMHTAKDLEEPAHQEFETGATEDQPVDETPQPSDWFQKPTRLPSLDRDWNKTLPTDHGPVQPWLSNLAREEGPRESFDELMDTPLDLSAFMMNRLKVDTLTPELLAGLTFELMNGTCKSLVELEYFFEEVYKATTDQLDWKNPEVSQAVLMQLPLQRPKLQIMVISNRLKIWSPIQYGVKESARDVYSKRKIIAVTKLQIVEWHGCKHLDWITVRRDDDKIYTFKEGDFKQIRLLNIEDMLILLVQGKLTNLNVEDRLAFGVSLGMFTRSIVIQRRVEDLQLGVESFQKKLNITKPDTYRSDLKRRDVYTAYSNPKGFIYQNKDKKNKLMCIDELHKFSDGTLDDVRTALNDRLKRIRIEYLPETIWRQSDRERAKAMIQAIKKMLKSRRIIRSLERFVGGRPTRPKPHNKYEAHFNDIYNKSLQKTAIQLVAKAIQNALANDSIRAYYKRILVHDDDLEAMDLKCKDINSDLDLRSVQDSQEAKTEFSQSLSDSLSLKSVEHQEAKRVSSENQGQPPRKQGNNETIFQSNVGYRCVAYYGLDEFKEPEFKGYGPENSKQESNIVCDKKSDDSKENSDNSLVESVKPKNHEKPVKKSVRYAEMYRSQTPRGNQRNWNGQKSNQLGSDFVMYYKACFICGSFNHVQAQCKYHQRERMVYGSNYNRVNYNYTTKRTHPNAQRNMVPRAVLMKTSLKTFNTAKTVNTAHPKSIVFSAKPMSCFPKIAQSTVRRPFQSKTTLSNKRFTHKVNTAKAQAVNTARPQAVNTARPKIVKTARPNSAVVNVVRVNQANVVNASACWFCKPTKPNSAFHSP</sequence>
<protein>
    <submittedName>
        <fullName evidence="2">Uncharacterized protein</fullName>
    </submittedName>
</protein>
<dbReference type="EMBL" id="BQNB010019408">
    <property type="protein sequence ID" value="GJT84987.1"/>
    <property type="molecule type" value="Genomic_DNA"/>
</dbReference>
<evidence type="ECO:0000313" key="2">
    <source>
        <dbReference type="EMBL" id="GJT84987.1"/>
    </source>
</evidence>
<feature type="compositionally biased region" description="Basic and acidic residues" evidence="1">
    <location>
        <begin position="829"/>
        <end position="839"/>
    </location>
</feature>
<organism evidence="2 3">
    <name type="scientific">Tanacetum coccineum</name>
    <dbReference type="NCBI Taxonomy" id="301880"/>
    <lineage>
        <taxon>Eukaryota</taxon>
        <taxon>Viridiplantae</taxon>
        <taxon>Streptophyta</taxon>
        <taxon>Embryophyta</taxon>
        <taxon>Tracheophyta</taxon>
        <taxon>Spermatophyta</taxon>
        <taxon>Magnoliopsida</taxon>
        <taxon>eudicotyledons</taxon>
        <taxon>Gunneridae</taxon>
        <taxon>Pentapetalae</taxon>
        <taxon>asterids</taxon>
        <taxon>campanulids</taxon>
        <taxon>Asterales</taxon>
        <taxon>Asteraceae</taxon>
        <taxon>Asteroideae</taxon>
        <taxon>Anthemideae</taxon>
        <taxon>Anthemidinae</taxon>
        <taxon>Tanacetum</taxon>
    </lineage>
</organism>
<gene>
    <name evidence="2" type="ORF">Tco_1066704</name>
</gene>
<reference evidence="2" key="2">
    <citation type="submission" date="2022-01" db="EMBL/GenBank/DDBJ databases">
        <authorList>
            <person name="Yamashiro T."/>
            <person name="Shiraishi A."/>
            <person name="Satake H."/>
            <person name="Nakayama K."/>
        </authorList>
    </citation>
    <scope>NUCLEOTIDE SEQUENCE</scope>
</reference>
<feature type="region of interest" description="Disordered" evidence="1">
    <location>
        <begin position="284"/>
        <end position="315"/>
    </location>
</feature>
<feature type="compositionally biased region" description="Basic and acidic residues" evidence="1">
    <location>
        <begin position="914"/>
        <end position="923"/>
    </location>
</feature>